<dbReference type="Proteomes" id="UP000887565">
    <property type="component" value="Unplaced"/>
</dbReference>
<reference evidence="6" key="1">
    <citation type="submission" date="2022-11" db="UniProtKB">
        <authorList>
            <consortium name="WormBaseParasite"/>
        </authorList>
    </citation>
    <scope>IDENTIFICATION</scope>
</reference>
<dbReference type="OMA" id="PYQNGAG"/>
<name>A0A915IHY7_ROMCU</name>
<dbReference type="InterPro" id="IPR021841">
    <property type="entry name" value="VAC14_Fig4p-bd"/>
</dbReference>
<dbReference type="GO" id="GO:0010008">
    <property type="term" value="C:endosome membrane"/>
    <property type="evidence" value="ECO:0007669"/>
    <property type="project" value="TreeGrafter"/>
</dbReference>
<feature type="domain" description="Vacuolar protein 14 C-terminal Fig4-binding" evidence="4">
    <location>
        <begin position="11"/>
        <end position="49"/>
    </location>
</feature>
<dbReference type="GO" id="GO:0006661">
    <property type="term" value="P:phosphatidylinositol biosynthetic process"/>
    <property type="evidence" value="ECO:0007669"/>
    <property type="project" value="InterPro"/>
</dbReference>
<keyword evidence="2" id="KW-0677">Repeat</keyword>
<dbReference type="GO" id="GO:0070772">
    <property type="term" value="C:PAS complex"/>
    <property type="evidence" value="ECO:0007669"/>
    <property type="project" value="InterPro"/>
</dbReference>
<evidence type="ECO:0000259" key="4">
    <source>
        <dbReference type="Pfam" id="PF11916"/>
    </source>
</evidence>
<dbReference type="AlphaFoldDB" id="A0A915IHY7"/>
<dbReference type="WBParaSite" id="nRc.2.0.1.t13414-RA">
    <property type="protein sequence ID" value="nRc.2.0.1.t13414-RA"/>
    <property type="gene ID" value="nRc.2.0.1.g13414"/>
</dbReference>
<dbReference type="PANTHER" id="PTHR16023:SF0">
    <property type="entry name" value="PROTEIN VAC14 HOMOLOG"/>
    <property type="match status" value="1"/>
</dbReference>
<evidence type="ECO:0000256" key="2">
    <source>
        <dbReference type="ARBA" id="ARBA00022737"/>
    </source>
</evidence>
<comment type="subcellular location">
    <subcellularLocation>
        <location evidence="1">Endomembrane system</location>
    </subcellularLocation>
</comment>
<dbReference type="Pfam" id="PF11916">
    <property type="entry name" value="Vac14_Fig4_bd"/>
    <property type="match status" value="1"/>
</dbReference>
<organism evidence="5 6">
    <name type="scientific">Romanomermis culicivorax</name>
    <name type="common">Nematode worm</name>
    <dbReference type="NCBI Taxonomy" id="13658"/>
    <lineage>
        <taxon>Eukaryota</taxon>
        <taxon>Metazoa</taxon>
        <taxon>Ecdysozoa</taxon>
        <taxon>Nematoda</taxon>
        <taxon>Enoplea</taxon>
        <taxon>Dorylaimia</taxon>
        <taxon>Mermithida</taxon>
        <taxon>Mermithoidea</taxon>
        <taxon>Mermithidae</taxon>
        <taxon>Romanomermis</taxon>
    </lineage>
</organism>
<accession>A0A915IHY7</accession>
<evidence type="ECO:0000313" key="5">
    <source>
        <dbReference type="Proteomes" id="UP000887565"/>
    </source>
</evidence>
<keyword evidence="5" id="KW-1185">Reference proteome</keyword>
<protein>
    <submittedName>
        <fullName evidence="6">Vacuolar protein 14 C-terminal Fig4-binding domain-containing protein</fullName>
    </submittedName>
</protein>
<evidence type="ECO:0000256" key="1">
    <source>
        <dbReference type="ARBA" id="ARBA00004308"/>
    </source>
</evidence>
<proteinExistence type="predicted"/>
<dbReference type="PANTHER" id="PTHR16023">
    <property type="entry name" value="TAX1 BINDING PROTEIN-RELATED"/>
    <property type="match status" value="1"/>
</dbReference>
<keyword evidence="3" id="KW-0472">Membrane</keyword>
<sequence>TLRSKLQKVGKIELLDPEHQPHIAAVFYGLLMLLPQTEAFHTLQRRLACLPQALFSNVAHQNTPYQNGAGDSENRRAKLNFAALLKHFRSTQERHKISRHEKHKDLSANTPFEEKNGAPFPIWAKGKGKKTVTLAGRNFIFK</sequence>
<evidence type="ECO:0000313" key="6">
    <source>
        <dbReference type="WBParaSite" id="nRc.2.0.1.t13414-RA"/>
    </source>
</evidence>
<evidence type="ECO:0000256" key="3">
    <source>
        <dbReference type="ARBA" id="ARBA00023136"/>
    </source>
</evidence>
<dbReference type="InterPro" id="IPR026825">
    <property type="entry name" value="Vac14"/>
</dbReference>